<dbReference type="InterPro" id="IPR009057">
    <property type="entry name" value="Homeodomain-like_sf"/>
</dbReference>
<dbReference type="Proteomes" id="UP000002484">
    <property type="component" value="Chromosome"/>
</dbReference>
<dbReference type="GO" id="GO:0000976">
    <property type="term" value="F:transcription cis-regulatory region binding"/>
    <property type="evidence" value="ECO:0007669"/>
    <property type="project" value="TreeGrafter"/>
</dbReference>
<evidence type="ECO:0000256" key="2">
    <source>
        <dbReference type="PROSITE-ProRule" id="PRU00335"/>
    </source>
</evidence>
<evidence type="ECO:0000259" key="3">
    <source>
        <dbReference type="PROSITE" id="PS50977"/>
    </source>
</evidence>
<dbReference type="PRINTS" id="PR00455">
    <property type="entry name" value="HTHTETR"/>
</dbReference>
<dbReference type="AlphaFoldDB" id="E3J4B0"/>
<proteinExistence type="predicted"/>
<keyword evidence="5" id="KW-1185">Reference proteome</keyword>
<sequence>MAMTTLDAATHRAGAGREKVVAAALDLFAERGVSATSLQMIADRLGVTKAAVYYHFKAKRDIVLAVVRPALAELGSVVEDAERERSQAVRTEQLLVGLVDLLIRNRRLYAILEGDLAVAQILATDPLLAPLGERLVDALVGPDPDPGQIVAANLFLAGLKSVGAGGAADIPDAELRGYILDCAHRLLRRRRQPTGRSGPS</sequence>
<dbReference type="InParanoid" id="E3J4B0"/>
<organism evidence="4 5">
    <name type="scientific">Pseudofrankia inefficax (strain DSM 45817 / CECT 9037 / DDB 130130 / EuI1c)</name>
    <name type="common">Frankia inefficax</name>
    <dbReference type="NCBI Taxonomy" id="298654"/>
    <lineage>
        <taxon>Bacteria</taxon>
        <taxon>Bacillati</taxon>
        <taxon>Actinomycetota</taxon>
        <taxon>Actinomycetes</taxon>
        <taxon>Frankiales</taxon>
        <taxon>Frankiaceae</taxon>
        <taxon>Pseudofrankia</taxon>
    </lineage>
</organism>
<dbReference type="RefSeq" id="WP_013426147.1">
    <property type="nucleotide sequence ID" value="NC_014666.1"/>
</dbReference>
<dbReference type="EMBL" id="CP002299">
    <property type="protein sequence ID" value="ADP83029.1"/>
    <property type="molecule type" value="Genomic_DNA"/>
</dbReference>
<dbReference type="STRING" id="298654.FraEuI1c_5040"/>
<evidence type="ECO:0000256" key="1">
    <source>
        <dbReference type="ARBA" id="ARBA00023125"/>
    </source>
</evidence>
<reference evidence="4 5" key="1">
    <citation type="submission" date="2010-10" db="EMBL/GenBank/DDBJ databases">
        <title>Complete sequence of Frankia sp. EuI1c.</title>
        <authorList>
            <consortium name="US DOE Joint Genome Institute"/>
            <person name="Lucas S."/>
            <person name="Copeland A."/>
            <person name="Lapidus A."/>
            <person name="Cheng J.-F."/>
            <person name="Bruce D."/>
            <person name="Goodwin L."/>
            <person name="Pitluck S."/>
            <person name="Chertkov O."/>
            <person name="Detter J.C."/>
            <person name="Han C."/>
            <person name="Tapia R."/>
            <person name="Land M."/>
            <person name="Hauser L."/>
            <person name="Jeffries C."/>
            <person name="Kyrpides N."/>
            <person name="Ivanova N."/>
            <person name="Mikhailova N."/>
            <person name="Beauchemin N."/>
            <person name="Sen A."/>
            <person name="Sur S.A."/>
            <person name="Gtari M."/>
            <person name="Wall L."/>
            <person name="Tisa L."/>
            <person name="Woyke T."/>
        </authorList>
    </citation>
    <scope>NUCLEOTIDE SEQUENCE [LARGE SCALE GENOMIC DNA]</scope>
    <source>
        <strain evidence="5">DSM 45817 / CECT 9037 / EuI1c</strain>
    </source>
</reference>
<dbReference type="OrthoDB" id="3186364at2"/>
<name>E3J4B0_PSEI1</name>
<accession>E3J4B0</accession>
<dbReference type="GO" id="GO:0003700">
    <property type="term" value="F:DNA-binding transcription factor activity"/>
    <property type="evidence" value="ECO:0007669"/>
    <property type="project" value="TreeGrafter"/>
</dbReference>
<keyword evidence="1 2" id="KW-0238">DNA-binding</keyword>
<evidence type="ECO:0000313" key="4">
    <source>
        <dbReference type="EMBL" id="ADP83029.1"/>
    </source>
</evidence>
<dbReference type="HOGENOM" id="CLU_083278_0_0_11"/>
<dbReference type="InterPro" id="IPR050109">
    <property type="entry name" value="HTH-type_TetR-like_transc_reg"/>
</dbReference>
<dbReference type="PROSITE" id="PS50977">
    <property type="entry name" value="HTH_TETR_2"/>
    <property type="match status" value="1"/>
</dbReference>
<dbReference type="KEGG" id="fri:FraEuI1c_5040"/>
<dbReference type="eggNOG" id="COG1309">
    <property type="taxonomic scope" value="Bacteria"/>
</dbReference>
<dbReference type="PANTHER" id="PTHR30055:SF237">
    <property type="entry name" value="TRANSCRIPTIONAL REPRESSOR MCE3R"/>
    <property type="match status" value="1"/>
</dbReference>
<dbReference type="InterPro" id="IPR001647">
    <property type="entry name" value="HTH_TetR"/>
</dbReference>
<gene>
    <name evidence="4" type="ordered locus">FraEuI1c_5040</name>
</gene>
<protein>
    <submittedName>
        <fullName evidence="4">Regulatory protein TetR</fullName>
    </submittedName>
</protein>
<dbReference type="Gene3D" id="1.10.357.10">
    <property type="entry name" value="Tetracycline Repressor, domain 2"/>
    <property type="match status" value="1"/>
</dbReference>
<dbReference type="InterPro" id="IPR023772">
    <property type="entry name" value="DNA-bd_HTH_TetR-type_CS"/>
</dbReference>
<dbReference type="Pfam" id="PF00440">
    <property type="entry name" value="TetR_N"/>
    <property type="match status" value="1"/>
</dbReference>
<feature type="DNA-binding region" description="H-T-H motif" evidence="2">
    <location>
        <begin position="37"/>
        <end position="56"/>
    </location>
</feature>
<dbReference type="SUPFAM" id="SSF46689">
    <property type="entry name" value="Homeodomain-like"/>
    <property type="match status" value="1"/>
</dbReference>
<evidence type="ECO:0000313" key="5">
    <source>
        <dbReference type="Proteomes" id="UP000002484"/>
    </source>
</evidence>
<dbReference type="PANTHER" id="PTHR30055">
    <property type="entry name" value="HTH-TYPE TRANSCRIPTIONAL REGULATOR RUTR"/>
    <property type="match status" value="1"/>
</dbReference>
<feature type="domain" description="HTH tetR-type" evidence="3">
    <location>
        <begin position="14"/>
        <end position="74"/>
    </location>
</feature>
<dbReference type="PROSITE" id="PS01081">
    <property type="entry name" value="HTH_TETR_1"/>
    <property type="match status" value="1"/>
</dbReference>